<keyword evidence="1" id="KW-0472">Membrane</keyword>
<evidence type="ECO:0000313" key="4">
    <source>
        <dbReference type="Proteomes" id="UP000663854"/>
    </source>
</evidence>
<dbReference type="Proteomes" id="UP000663854">
    <property type="component" value="Unassembled WGS sequence"/>
</dbReference>
<dbReference type="EMBL" id="CAJNOL010001114">
    <property type="protein sequence ID" value="CAF1290604.1"/>
    <property type="molecule type" value="Genomic_DNA"/>
</dbReference>
<evidence type="ECO:0000256" key="1">
    <source>
        <dbReference type="SAM" id="Phobius"/>
    </source>
</evidence>
<dbReference type="EMBL" id="CAJNOH010000290">
    <property type="protein sequence ID" value="CAF0986626.1"/>
    <property type="molecule type" value="Genomic_DNA"/>
</dbReference>
<organism evidence="2 4">
    <name type="scientific">Rotaria sordida</name>
    <dbReference type="NCBI Taxonomy" id="392033"/>
    <lineage>
        <taxon>Eukaryota</taxon>
        <taxon>Metazoa</taxon>
        <taxon>Spiralia</taxon>
        <taxon>Gnathifera</taxon>
        <taxon>Rotifera</taxon>
        <taxon>Eurotatoria</taxon>
        <taxon>Bdelloidea</taxon>
        <taxon>Philodinida</taxon>
        <taxon>Philodinidae</taxon>
        <taxon>Rotaria</taxon>
    </lineage>
</organism>
<sequence length="139" mass="16054">MIEYDKCKNLQSIRYNCIMFQFYTILLLILYFTCSISIDTNKFSPKFIHKSNSNHHVVAIITETDQFNTNKNNTNNNNSFSNPPEDQVLNEHLKIIITIGCISVGIMVIVVVAYLIKTYFSYKTINIPEVNEHTVPLKT</sequence>
<accession>A0A814FPX9</accession>
<name>A0A814FPX9_9BILA</name>
<dbReference type="AlphaFoldDB" id="A0A814FPX9"/>
<keyword evidence="5" id="KW-1185">Reference proteome</keyword>
<proteinExistence type="predicted"/>
<evidence type="ECO:0000313" key="5">
    <source>
        <dbReference type="Proteomes" id="UP000663870"/>
    </source>
</evidence>
<protein>
    <submittedName>
        <fullName evidence="2">Uncharacterized protein</fullName>
    </submittedName>
</protein>
<evidence type="ECO:0000313" key="2">
    <source>
        <dbReference type="EMBL" id="CAF0986626.1"/>
    </source>
</evidence>
<dbReference type="Proteomes" id="UP000663870">
    <property type="component" value="Unassembled WGS sequence"/>
</dbReference>
<gene>
    <name evidence="3" type="ORF">JXQ802_LOCUS28978</name>
    <name evidence="2" type="ORF">PYM288_LOCUS13894</name>
</gene>
<keyword evidence="1" id="KW-1133">Transmembrane helix</keyword>
<keyword evidence="1" id="KW-0812">Transmembrane</keyword>
<feature type="transmembrane region" description="Helical" evidence="1">
    <location>
        <begin position="20"/>
        <end position="38"/>
    </location>
</feature>
<reference evidence="2" key="1">
    <citation type="submission" date="2021-02" db="EMBL/GenBank/DDBJ databases">
        <authorList>
            <person name="Nowell W R."/>
        </authorList>
    </citation>
    <scope>NUCLEOTIDE SEQUENCE</scope>
</reference>
<feature type="transmembrane region" description="Helical" evidence="1">
    <location>
        <begin position="95"/>
        <end position="116"/>
    </location>
</feature>
<evidence type="ECO:0000313" key="3">
    <source>
        <dbReference type="EMBL" id="CAF1290604.1"/>
    </source>
</evidence>
<comment type="caution">
    <text evidence="2">The sequence shown here is derived from an EMBL/GenBank/DDBJ whole genome shotgun (WGS) entry which is preliminary data.</text>
</comment>